<reference evidence="2" key="1">
    <citation type="submission" date="2025-08" db="UniProtKB">
        <authorList>
            <consortium name="RefSeq"/>
        </authorList>
    </citation>
    <scope>IDENTIFICATION</scope>
    <source>
        <tissue evidence="2">Leaves</tissue>
    </source>
</reference>
<dbReference type="OrthoDB" id="1936908at2759"/>
<keyword evidence="1" id="KW-1185">Reference proteome</keyword>
<evidence type="ECO:0000313" key="2">
    <source>
        <dbReference type="RefSeq" id="XP_018809642.1"/>
    </source>
</evidence>
<dbReference type="AlphaFoldDB" id="A0A2I4DR75"/>
<dbReference type="KEGG" id="jre:108982663"/>
<dbReference type="InterPro" id="IPR005162">
    <property type="entry name" value="Retrotrans_gag_dom"/>
</dbReference>
<dbReference type="Proteomes" id="UP000235220">
    <property type="component" value="Chromosome 6"/>
</dbReference>
<dbReference type="Pfam" id="PF03732">
    <property type="entry name" value="Retrotrans_gag"/>
    <property type="match status" value="1"/>
</dbReference>
<name>A0A2I4DR75_JUGRE</name>
<dbReference type="Gramene" id="Jr06_11790_p1">
    <property type="protein sequence ID" value="cds.Jr06_11790_p1"/>
    <property type="gene ID" value="Jr06_11790"/>
</dbReference>
<dbReference type="GeneID" id="108982663"/>
<accession>A0A2I4DR75</accession>
<proteinExistence type="predicted"/>
<dbReference type="RefSeq" id="XP_018809642.1">
    <property type="nucleotide sequence ID" value="XM_018954097.1"/>
</dbReference>
<organism evidence="1 2">
    <name type="scientific">Juglans regia</name>
    <name type="common">English walnut</name>
    <dbReference type="NCBI Taxonomy" id="51240"/>
    <lineage>
        <taxon>Eukaryota</taxon>
        <taxon>Viridiplantae</taxon>
        <taxon>Streptophyta</taxon>
        <taxon>Embryophyta</taxon>
        <taxon>Tracheophyta</taxon>
        <taxon>Spermatophyta</taxon>
        <taxon>Magnoliopsida</taxon>
        <taxon>eudicotyledons</taxon>
        <taxon>Gunneridae</taxon>
        <taxon>Pentapetalae</taxon>
        <taxon>rosids</taxon>
        <taxon>fabids</taxon>
        <taxon>Fagales</taxon>
        <taxon>Juglandaceae</taxon>
        <taxon>Juglans</taxon>
    </lineage>
</organism>
<sequence length="201" mass="23495">MGPRAPQVKCTLDQFTQQHPLTFDGKSQLLDAERWIKKMEKIFQALFCTDDQKELGEGVPITWGRIKQAFLDRFFSQEFQEARARQFDELVQGTMNIERYAAIFVELSRFASYLIPDEVKKAAKFERGLHPRIQSCLIPLRIRNFTDLVTRATLVEEDMRANAELFNKKKLDEGVPITWGCFKLVFLDRLFSQELQEARAR</sequence>
<gene>
    <name evidence="2" type="primary">LOC108982663</name>
</gene>
<evidence type="ECO:0000313" key="1">
    <source>
        <dbReference type="Proteomes" id="UP000235220"/>
    </source>
</evidence>
<protein>
    <submittedName>
        <fullName evidence="2">Uncharacterized protein LOC108982663</fullName>
    </submittedName>
</protein>